<gene>
    <name evidence="16" type="primary">LOC100909084</name>
</gene>
<dbReference type="HAMAP" id="MF_01113">
    <property type="entry name" value="DNApol_IV"/>
    <property type="match status" value="1"/>
</dbReference>
<feature type="coiled-coil region" evidence="12">
    <location>
        <begin position="31"/>
        <end position="58"/>
    </location>
</feature>
<reference evidence="16" key="1">
    <citation type="submission" date="2025-08" db="UniProtKB">
        <authorList>
            <consortium name="RefSeq"/>
        </authorList>
    </citation>
    <scope>IDENTIFICATION</scope>
</reference>
<keyword evidence="8" id="KW-0460">Magnesium</keyword>
<dbReference type="GO" id="GO:0042276">
    <property type="term" value="P:error-prone translesion synthesis"/>
    <property type="evidence" value="ECO:0007669"/>
    <property type="project" value="TreeGrafter"/>
</dbReference>
<dbReference type="InterPro" id="IPR001126">
    <property type="entry name" value="UmuC"/>
</dbReference>
<feature type="region of interest" description="Disordered" evidence="13">
    <location>
        <begin position="455"/>
        <end position="477"/>
    </location>
</feature>
<evidence type="ECO:0000256" key="2">
    <source>
        <dbReference type="ARBA" id="ARBA00016178"/>
    </source>
</evidence>
<keyword evidence="15" id="KW-1185">Reference proteome</keyword>
<dbReference type="GO" id="GO:0006260">
    <property type="term" value="P:DNA replication"/>
    <property type="evidence" value="ECO:0007669"/>
    <property type="project" value="UniProtKB-KW"/>
</dbReference>
<dbReference type="FunFam" id="3.30.1490.100:FF:000004">
    <property type="entry name" value="DNA polymerase IV"/>
    <property type="match status" value="1"/>
</dbReference>
<evidence type="ECO:0000256" key="6">
    <source>
        <dbReference type="ARBA" id="ARBA00022723"/>
    </source>
</evidence>
<comment type="catalytic activity">
    <reaction evidence="11">
        <text>DNA(n) + a 2'-deoxyribonucleoside 5'-triphosphate = DNA(n+1) + diphosphate</text>
        <dbReference type="Rhea" id="RHEA:22508"/>
        <dbReference type="Rhea" id="RHEA-COMP:17339"/>
        <dbReference type="Rhea" id="RHEA-COMP:17340"/>
        <dbReference type="ChEBI" id="CHEBI:33019"/>
        <dbReference type="ChEBI" id="CHEBI:61560"/>
        <dbReference type="ChEBI" id="CHEBI:173112"/>
        <dbReference type="EC" id="2.7.7.7"/>
    </reaction>
</comment>
<feature type="domain" description="UmuC" evidence="14">
    <location>
        <begin position="82"/>
        <end position="261"/>
    </location>
</feature>
<keyword evidence="3" id="KW-0808">Transferase</keyword>
<dbReference type="Proteomes" id="UP000694867">
    <property type="component" value="Unplaced"/>
</dbReference>
<dbReference type="CDD" id="cd03586">
    <property type="entry name" value="PolY_Pol_IV_kappa"/>
    <property type="match status" value="1"/>
</dbReference>
<dbReference type="InterPro" id="IPR036775">
    <property type="entry name" value="DNA_pol_Y-fam_lit_finger_sf"/>
</dbReference>
<dbReference type="PANTHER" id="PTHR11076">
    <property type="entry name" value="DNA REPAIR POLYMERASE UMUC / TRANSFERASE FAMILY MEMBER"/>
    <property type="match status" value="1"/>
</dbReference>
<dbReference type="InterPro" id="IPR043502">
    <property type="entry name" value="DNA/RNA_pol_sf"/>
</dbReference>
<dbReference type="KEGG" id="goe:100909084"/>
<keyword evidence="6" id="KW-0479">Metal-binding</keyword>
<dbReference type="Gene3D" id="1.10.150.810">
    <property type="match status" value="1"/>
</dbReference>
<evidence type="ECO:0000256" key="3">
    <source>
        <dbReference type="ARBA" id="ARBA00022679"/>
    </source>
</evidence>
<dbReference type="Gene3D" id="3.30.1490.100">
    <property type="entry name" value="DNA polymerase, Y-family, little finger domain"/>
    <property type="match status" value="1"/>
</dbReference>
<evidence type="ECO:0000256" key="5">
    <source>
        <dbReference type="ARBA" id="ARBA00022705"/>
    </source>
</evidence>
<evidence type="ECO:0000256" key="11">
    <source>
        <dbReference type="ARBA" id="ARBA00049244"/>
    </source>
</evidence>
<dbReference type="InterPro" id="IPR017961">
    <property type="entry name" value="DNA_pol_Y-fam_little_finger"/>
</dbReference>
<dbReference type="Pfam" id="PF11799">
    <property type="entry name" value="IMS_C"/>
    <property type="match status" value="1"/>
</dbReference>
<dbReference type="PANTHER" id="PTHR11076:SF33">
    <property type="entry name" value="DNA POLYMERASE KAPPA"/>
    <property type="match status" value="1"/>
</dbReference>
<evidence type="ECO:0000256" key="13">
    <source>
        <dbReference type="SAM" id="MobiDB-lite"/>
    </source>
</evidence>
<keyword evidence="4" id="KW-0548">Nucleotidyltransferase</keyword>
<dbReference type="InterPro" id="IPR050116">
    <property type="entry name" value="DNA_polymerase-Y"/>
</dbReference>
<dbReference type="FunFam" id="3.40.1170.60:FF:000012">
    <property type="entry name" value="Putative DNA-directed polymerase kappa"/>
    <property type="match status" value="1"/>
</dbReference>
<dbReference type="NCBIfam" id="NF002677">
    <property type="entry name" value="PRK02406.1"/>
    <property type="match status" value="1"/>
</dbReference>
<evidence type="ECO:0000256" key="10">
    <source>
        <dbReference type="ARBA" id="ARBA00023204"/>
    </source>
</evidence>
<proteinExistence type="inferred from homology"/>
<dbReference type="SUPFAM" id="SSF100879">
    <property type="entry name" value="Lesion bypass DNA polymerase (Y-family), little finger domain"/>
    <property type="match status" value="1"/>
</dbReference>
<organism evidence="15 16">
    <name type="scientific">Galendromus occidentalis</name>
    <name type="common">western predatory mite</name>
    <dbReference type="NCBI Taxonomy" id="34638"/>
    <lineage>
        <taxon>Eukaryota</taxon>
        <taxon>Metazoa</taxon>
        <taxon>Ecdysozoa</taxon>
        <taxon>Arthropoda</taxon>
        <taxon>Chelicerata</taxon>
        <taxon>Arachnida</taxon>
        <taxon>Acari</taxon>
        <taxon>Parasitiformes</taxon>
        <taxon>Mesostigmata</taxon>
        <taxon>Gamasina</taxon>
        <taxon>Phytoseioidea</taxon>
        <taxon>Phytoseiidae</taxon>
        <taxon>Typhlodrominae</taxon>
        <taxon>Galendromus</taxon>
    </lineage>
</organism>
<name>A0AAJ6VY95_9ACAR</name>
<dbReference type="Gene3D" id="3.30.70.270">
    <property type="match status" value="1"/>
</dbReference>
<evidence type="ECO:0000256" key="4">
    <source>
        <dbReference type="ARBA" id="ARBA00022695"/>
    </source>
</evidence>
<evidence type="ECO:0000313" key="16">
    <source>
        <dbReference type="RefSeq" id="XP_003744954.1"/>
    </source>
</evidence>
<dbReference type="Pfam" id="PF00817">
    <property type="entry name" value="IMS"/>
    <property type="match status" value="1"/>
</dbReference>
<feature type="region of interest" description="Disordered" evidence="13">
    <location>
        <begin position="567"/>
        <end position="601"/>
    </location>
</feature>
<dbReference type="GO" id="GO:0003887">
    <property type="term" value="F:DNA-directed DNA polymerase activity"/>
    <property type="evidence" value="ECO:0007669"/>
    <property type="project" value="UniProtKB-KW"/>
</dbReference>
<evidence type="ECO:0000256" key="9">
    <source>
        <dbReference type="ARBA" id="ARBA00022932"/>
    </source>
</evidence>
<dbReference type="Gene3D" id="3.40.1170.60">
    <property type="match status" value="1"/>
</dbReference>
<protein>
    <recommendedName>
        <fullName evidence="2">DNA polymerase kappa</fullName>
        <ecNumber evidence="1">2.7.7.7</ecNumber>
    </recommendedName>
</protein>
<keyword evidence="9" id="KW-0239">DNA-directed DNA polymerase</keyword>
<evidence type="ECO:0000256" key="7">
    <source>
        <dbReference type="ARBA" id="ARBA00022763"/>
    </source>
</evidence>
<dbReference type="InterPro" id="IPR043128">
    <property type="entry name" value="Rev_trsase/Diguanyl_cyclase"/>
</dbReference>
<keyword evidence="12" id="KW-0175">Coiled coil</keyword>
<dbReference type="RefSeq" id="XP_003744954.1">
    <property type="nucleotide sequence ID" value="XM_003744906.1"/>
</dbReference>
<dbReference type="InterPro" id="IPR022880">
    <property type="entry name" value="DNApol_IV"/>
</dbReference>
<dbReference type="GO" id="GO:0046872">
    <property type="term" value="F:metal ion binding"/>
    <property type="evidence" value="ECO:0007669"/>
    <property type="project" value="UniProtKB-KW"/>
</dbReference>
<keyword evidence="5" id="KW-0235">DNA replication</keyword>
<dbReference type="AlphaFoldDB" id="A0AAJ6VY95"/>
<feature type="compositionally biased region" description="Basic residues" evidence="13">
    <location>
        <begin position="573"/>
        <end position="583"/>
    </location>
</feature>
<dbReference type="GO" id="GO:0006281">
    <property type="term" value="P:DNA repair"/>
    <property type="evidence" value="ECO:0007669"/>
    <property type="project" value="UniProtKB-KW"/>
</dbReference>
<keyword evidence="7" id="KW-0227">DNA damage</keyword>
<dbReference type="Gene3D" id="1.10.150.20">
    <property type="entry name" value="5' to 3' exonuclease, C-terminal subdomain"/>
    <property type="match status" value="1"/>
</dbReference>
<dbReference type="PROSITE" id="PS50173">
    <property type="entry name" value="UMUC"/>
    <property type="match status" value="1"/>
</dbReference>
<evidence type="ECO:0000256" key="12">
    <source>
        <dbReference type="SAM" id="Coils"/>
    </source>
</evidence>
<evidence type="ECO:0000259" key="14">
    <source>
        <dbReference type="PROSITE" id="PS50173"/>
    </source>
</evidence>
<keyword evidence="10" id="KW-0234">DNA repair</keyword>
<dbReference type="GeneID" id="100909084"/>
<evidence type="ECO:0000256" key="1">
    <source>
        <dbReference type="ARBA" id="ARBA00012417"/>
    </source>
</evidence>
<accession>A0AAJ6VY95</accession>
<dbReference type="GO" id="GO:0003684">
    <property type="term" value="F:damaged DNA binding"/>
    <property type="evidence" value="ECO:0007669"/>
    <property type="project" value="InterPro"/>
</dbReference>
<dbReference type="GO" id="GO:0005634">
    <property type="term" value="C:nucleus"/>
    <property type="evidence" value="ECO:0007669"/>
    <property type="project" value="TreeGrafter"/>
</dbReference>
<sequence length="601" mass="66651">MFNPHKAGLDGVDKDRVNKIIEESSRGTPFWENQQRKNARHQERIKKLLEKIETASNHEWSEAQTKADDYLEQLELNVQQVVVHIDMDAFFASVEERDDPTLRERPMAVGDHSMISTSNYVARRFGVRAGLPGFIALKLCPQLVLVRPDMGKYSEASAKVMQVLSRYDPNLVQFGLDEAALDITELCRNPEKTPDQIVAEIRQDVRDTTGLTCSAGIGPNQMVAKMLADVNKPNGQFRLTTPAEIESFIENLTVRKIFGVGQVQEKMLAALGCVNCSDLIDQRAKLFLGFSDATAKSFLAAAKGICDGLVNDSEISSRTRRSKSAETTFKDSDNVEFLTEVCHHLSERLSEDLAISDLQGKLITVKFKTSSFDVFSRSVALELPTRSLKTISTQATRVLKSMLARNPGTKLRLLGVRMSSFQEADGKQATLSQLFKSTAAPPRDEPKTECLIEKSEEASPQPGPTHKQSPSPSASEARLLDDDEIIDLDDSENSASPTEAIAEEPGSTFSDRSTAPTADLIEETYCPICAVIMRNVTEAKVNLHINRCMDKEQRREQMKNSNTTCVKLTPKANKPKGGVRKRSSNTLKKKDSGSITKFFTK</sequence>
<evidence type="ECO:0000256" key="8">
    <source>
        <dbReference type="ARBA" id="ARBA00022842"/>
    </source>
</evidence>
<dbReference type="EC" id="2.7.7.7" evidence="1"/>
<feature type="region of interest" description="Disordered" evidence="13">
    <location>
        <begin position="489"/>
        <end position="514"/>
    </location>
</feature>
<evidence type="ECO:0000313" key="15">
    <source>
        <dbReference type="Proteomes" id="UP000694867"/>
    </source>
</evidence>
<dbReference type="SUPFAM" id="SSF56672">
    <property type="entry name" value="DNA/RNA polymerases"/>
    <property type="match status" value="1"/>
</dbReference>